<dbReference type="SMART" id="SM00856">
    <property type="entry name" value="PMEI"/>
    <property type="match status" value="1"/>
</dbReference>
<accession>A0AAD3T955</accession>
<comment type="caution">
    <text evidence="5">The sequence shown here is derived from an EMBL/GenBank/DDBJ whole genome shotgun (WGS) entry which is preliminary data.</text>
</comment>
<evidence type="ECO:0000256" key="1">
    <source>
        <dbReference type="ARBA" id="ARBA00022729"/>
    </source>
</evidence>
<organism evidence="5 6">
    <name type="scientific">Nepenthes gracilis</name>
    <name type="common">Slender pitcher plant</name>
    <dbReference type="NCBI Taxonomy" id="150966"/>
    <lineage>
        <taxon>Eukaryota</taxon>
        <taxon>Viridiplantae</taxon>
        <taxon>Streptophyta</taxon>
        <taxon>Embryophyta</taxon>
        <taxon>Tracheophyta</taxon>
        <taxon>Spermatophyta</taxon>
        <taxon>Magnoliopsida</taxon>
        <taxon>eudicotyledons</taxon>
        <taxon>Gunneridae</taxon>
        <taxon>Pentapetalae</taxon>
        <taxon>Caryophyllales</taxon>
        <taxon>Nepenthaceae</taxon>
        <taxon>Nepenthes</taxon>
    </lineage>
</organism>
<comment type="similarity">
    <text evidence="3">Belongs to the PMEI family.</text>
</comment>
<dbReference type="NCBIfam" id="TIGR01614">
    <property type="entry name" value="PME_inhib"/>
    <property type="match status" value="1"/>
</dbReference>
<dbReference type="SUPFAM" id="SSF101148">
    <property type="entry name" value="Plant invertase/pectin methylesterase inhibitor"/>
    <property type="match status" value="1"/>
</dbReference>
<keyword evidence="6" id="KW-1185">Reference proteome</keyword>
<evidence type="ECO:0000313" key="5">
    <source>
        <dbReference type="EMBL" id="GMH25117.1"/>
    </source>
</evidence>
<evidence type="ECO:0000256" key="3">
    <source>
        <dbReference type="ARBA" id="ARBA00038471"/>
    </source>
</evidence>
<dbReference type="Pfam" id="PF04043">
    <property type="entry name" value="PMEI"/>
    <property type="match status" value="1"/>
</dbReference>
<name>A0AAD3T955_NEPGR</name>
<reference evidence="5" key="1">
    <citation type="submission" date="2023-05" db="EMBL/GenBank/DDBJ databases">
        <title>Nepenthes gracilis genome sequencing.</title>
        <authorList>
            <person name="Fukushima K."/>
        </authorList>
    </citation>
    <scope>NUCLEOTIDE SEQUENCE</scope>
    <source>
        <strain evidence="5">SING2019-196</strain>
    </source>
</reference>
<dbReference type="Gene3D" id="1.20.140.40">
    <property type="entry name" value="Invertase/pectin methylesterase inhibitor family protein"/>
    <property type="match status" value="1"/>
</dbReference>
<dbReference type="InterPro" id="IPR035513">
    <property type="entry name" value="Invertase/methylesterase_inhib"/>
</dbReference>
<gene>
    <name evidence="5" type="ORF">Nepgr_026960</name>
</gene>
<dbReference type="CDD" id="cd14859">
    <property type="entry name" value="PMEI_like"/>
    <property type="match status" value="1"/>
</dbReference>
<evidence type="ECO:0000313" key="6">
    <source>
        <dbReference type="Proteomes" id="UP001279734"/>
    </source>
</evidence>
<protein>
    <recommendedName>
        <fullName evidence="4">Pectinesterase inhibitor domain-containing protein</fullName>
    </recommendedName>
</protein>
<proteinExistence type="inferred from homology"/>
<dbReference type="Proteomes" id="UP001279734">
    <property type="component" value="Unassembled WGS sequence"/>
</dbReference>
<sequence>MLIAINEPNINAEGSIRHLEWLEERERFLPFSSKISLAFLLLCLLFLMADHSAPLLAVVLFLLCSTLNAGDDLIESTCKATKFHDLCVSSLRSDPSSSQADMKGLTIIMLNIGIANASETYSYLSSQLLRSGGSSDGVLKKVLKLCAEKYSSAKDSLQSAIQDLSAENYDYASVHILAAADYPNVCRNSFRRYPGLSYPSELGRRESGFQRICDVALGILDLVPVDVIRT</sequence>
<dbReference type="EMBL" id="BSYO01000029">
    <property type="protein sequence ID" value="GMH25117.1"/>
    <property type="molecule type" value="Genomic_DNA"/>
</dbReference>
<dbReference type="PANTHER" id="PTHR35357">
    <property type="entry name" value="OS02G0537100 PROTEIN"/>
    <property type="match status" value="1"/>
</dbReference>
<evidence type="ECO:0000256" key="2">
    <source>
        <dbReference type="ARBA" id="ARBA00023157"/>
    </source>
</evidence>
<dbReference type="InterPro" id="IPR006501">
    <property type="entry name" value="Pectinesterase_inhib_dom"/>
</dbReference>
<dbReference type="PANTHER" id="PTHR35357:SF8">
    <property type="entry name" value="OS01G0111000 PROTEIN"/>
    <property type="match status" value="1"/>
</dbReference>
<dbReference type="AlphaFoldDB" id="A0AAD3T955"/>
<evidence type="ECO:0000259" key="4">
    <source>
        <dbReference type="SMART" id="SM00856"/>
    </source>
</evidence>
<dbReference type="GO" id="GO:0004857">
    <property type="term" value="F:enzyme inhibitor activity"/>
    <property type="evidence" value="ECO:0007669"/>
    <property type="project" value="InterPro"/>
</dbReference>
<keyword evidence="1" id="KW-0732">Signal</keyword>
<feature type="domain" description="Pectinesterase inhibitor" evidence="4">
    <location>
        <begin position="69"/>
        <end position="219"/>
    </location>
</feature>
<keyword evidence="2" id="KW-1015">Disulfide bond</keyword>